<dbReference type="EMBL" id="SPHZ02000006">
    <property type="protein sequence ID" value="KAF0913921.1"/>
    <property type="molecule type" value="Genomic_DNA"/>
</dbReference>
<reference evidence="2 3" key="1">
    <citation type="submission" date="2019-11" db="EMBL/GenBank/DDBJ databases">
        <title>Whole genome sequence of Oryza granulata.</title>
        <authorList>
            <person name="Li W."/>
        </authorList>
    </citation>
    <scope>NUCLEOTIDE SEQUENCE [LARGE SCALE GENOMIC DNA]</scope>
    <source>
        <strain evidence="3">cv. Menghai</strain>
        <tissue evidence="2">Leaf</tissue>
    </source>
</reference>
<dbReference type="GO" id="GO:0016787">
    <property type="term" value="F:hydrolase activity"/>
    <property type="evidence" value="ECO:0007669"/>
    <property type="project" value="InterPro"/>
</dbReference>
<dbReference type="Gene3D" id="3.40.50.1820">
    <property type="entry name" value="alpha/beta hydrolase"/>
    <property type="match status" value="1"/>
</dbReference>
<dbReference type="SUPFAM" id="SSF53474">
    <property type="entry name" value="alpha/beta-Hydrolases"/>
    <property type="match status" value="1"/>
</dbReference>
<evidence type="ECO:0000313" key="2">
    <source>
        <dbReference type="EMBL" id="KAF0913921.1"/>
    </source>
</evidence>
<feature type="domain" description="Alpha/beta hydrolase fold-3" evidence="1">
    <location>
        <begin position="122"/>
        <end position="345"/>
    </location>
</feature>
<dbReference type="PANTHER" id="PTHR23024:SF674">
    <property type="entry name" value="OS09G0461900 PROTEIN"/>
    <property type="match status" value="1"/>
</dbReference>
<dbReference type="InterPro" id="IPR050466">
    <property type="entry name" value="Carboxylest/Gibb_receptor"/>
</dbReference>
<dbReference type="OrthoDB" id="408631at2759"/>
<accession>A0A6G1DNF7</accession>
<sequence>MATPAPESSRRLLCAALLAVPLAALLFQLPISSFKTRSSDTAAVAMDAGAPEIEFDMPGVLRMYKDGRAERFDGTETVPPSPSGDPANSVVSKDVVLDPDAGISARLYLPPGVEPGKKLPVVLFFHGGAFLVHTAASPLYHKYAASLAAAVPAVVVSADYRLAPEHPVPAAYDDAFAALRAVVAACRPDCAEAEPWLAAHGDASRVVLAGDSAGANMAHNVAIRLRKEGIEGHGDKVSGIVLLHPYFWGKDPVGGEPTDAGYRGSFHRTWEFVSNGKLGLDHPCVNPLASPEEWRQLGADRVLVTTAEHCWFVERARAYAEGIKKCGWDGELEFYETKGEGHVFFLPKPNCDNAVKELAIVTDFVRRC</sequence>
<dbReference type="InterPro" id="IPR029058">
    <property type="entry name" value="AB_hydrolase_fold"/>
</dbReference>
<protein>
    <recommendedName>
        <fullName evidence="1">Alpha/beta hydrolase fold-3 domain-containing protein</fullName>
    </recommendedName>
</protein>
<evidence type="ECO:0000259" key="1">
    <source>
        <dbReference type="Pfam" id="PF07859"/>
    </source>
</evidence>
<organism evidence="2 3">
    <name type="scientific">Oryza meyeriana var. granulata</name>
    <dbReference type="NCBI Taxonomy" id="110450"/>
    <lineage>
        <taxon>Eukaryota</taxon>
        <taxon>Viridiplantae</taxon>
        <taxon>Streptophyta</taxon>
        <taxon>Embryophyta</taxon>
        <taxon>Tracheophyta</taxon>
        <taxon>Spermatophyta</taxon>
        <taxon>Magnoliopsida</taxon>
        <taxon>Liliopsida</taxon>
        <taxon>Poales</taxon>
        <taxon>Poaceae</taxon>
        <taxon>BOP clade</taxon>
        <taxon>Oryzoideae</taxon>
        <taxon>Oryzeae</taxon>
        <taxon>Oryzinae</taxon>
        <taxon>Oryza</taxon>
        <taxon>Oryza meyeriana</taxon>
    </lineage>
</organism>
<dbReference type="Proteomes" id="UP000479710">
    <property type="component" value="Unassembled WGS sequence"/>
</dbReference>
<comment type="caution">
    <text evidence="2">The sequence shown here is derived from an EMBL/GenBank/DDBJ whole genome shotgun (WGS) entry which is preliminary data.</text>
</comment>
<dbReference type="PANTHER" id="PTHR23024">
    <property type="entry name" value="ARYLACETAMIDE DEACETYLASE"/>
    <property type="match status" value="1"/>
</dbReference>
<dbReference type="Pfam" id="PF07859">
    <property type="entry name" value="Abhydrolase_3"/>
    <property type="match status" value="1"/>
</dbReference>
<dbReference type="AlphaFoldDB" id="A0A6G1DNF7"/>
<name>A0A6G1DNF7_9ORYZ</name>
<dbReference type="InterPro" id="IPR013094">
    <property type="entry name" value="AB_hydrolase_3"/>
</dbReference>
<proteinExistence type="predicted"/>
<evidence type="ECO:0000313" key="3">
    <source>
        <dbReference type="Proteomes" id="UP000479710"/>
    </source>
</evidence>
<keyword evidence="3" id="KW-1185">Reference proteome</keyword>
<gene>
    <name evidence="2" type="ORF">E2562_025336</name>
</gene>